<feature type="compositionally biased region" description="Basic residues" evidence="1">
    <location>
        <begin position="1"/>
        <end position="35"/>
    </location>
</feature>
<keyword evidence="5" id="KW-1185">Reference proteome</keyword>
<reference evidence="3" key="1">
    <citation type="submission" date="2022-10" db="EMBL/GenBank/DDBJ databases">
        <authorList>
            <person name="Chen Y."/>
            <person name="Dougan E. K."/>
            <person name="Chan C."/>
            <person name="Rhodes N."/>
            <person name="Thang M."/>
        </authorList>
    </citation>
    <scope>NUCLEOTIDE SEQUENCE</scope>
</reference>
<feature type="transmembrane region" description="Helical" evidence="2">
    <location>
        <begin position="1069"/>
        <end position="1090"/>
    </location>
</feature>
<name>A0A9P1GMM8_9DINO</name>
<dbReference type="EMBL" id="CAMXCT030006648">
    <property type="protein sequence ID" value="CAL4804963.1"/>
    <property type="molecule type" value="Genomic_DNA"/>
</dbReference>
<keyword evidence="2" id="KW-0472">Membrane</keyword>
<gene>
    <name evidence="3" type="ORF">C1SCF055_LOCUS42278</name>
</gene>
<feature type="transmembrane region" description="Helical" evidence="2">
    <location>
        <begin position="689"/>
        <end position="715"/>
    </location>
</feature>
<feature type="compositionally biased region" description="Acidic residues" evidence="1">
    <location>
        <begin position="1194"/>
        <end position="1209"/>
    </location>
</feature>
<feature type="transmembrane region" description="Helical" evidence="2">
    <location>
        <begin position="971"/>
        <end position="990"/>
    </location>
</feature>
<comment type="caution">
    <text evidence="3">The sequence shown here is derived from an EMBL/GenBank/DDBJ whole genome shotgun (WGS) entry which is preliminary data.</text>
</comment>
<feature type="region of interest" description="Disordered" evidence="1">
    <location>
        <begin position="525"/>
        <end position="544"/>
    </location>
</feature>
<dbReference type="AlphaFoldDB" id="A0A9P1GMM8"/>
<dbReference type="OrthoDB" id="433071at2759"/>
<evidence type="ECO:0000256" key="1">
    <source>
        <dbReference type="SAM" id="MobiDB-lite"/>
    </source>
</evidence>
<feature type="region of interest" description="Disordered" evidence="1">
    <location>
        <begin position="1177"/>
        <end position="1209"/>
    </location>
</feature>
<dbReference type="Proteomes" id="UP001152797">
    <property type="component" value="Unassembled WGS sequence"/>
</dbReference>
<evidence type="ECO:0000256" key="2">
    <source>
        <dbReference type="SAM" id="Phobius"/>
    </source>
</evidence>
<organism evidence="3">
    <name type="scientific">Cladocopium goreaui</name>
    <dbReference type="NCBI Taxonomy" id="2562237"/>
    <lineage>
        <taxon>Eukaryota</taxon>
        <taxon>Sar</taxon>
        <taxon>Alveolata</taxon>
        <taxon>Dinophyceae</taxon>
        <taxon>Suessiales</taxon>
        <taxon>Symbiodiniaceae</taxon>
        <taxon>Cladocopium</taxon>
    </lineage>
</organism>
<sequence length="1209" mass="135794">MAKTTRSPRSKRTTTRTRTTRTRTRAPAHAKKKQVVKPASSRGMLRKDALGFALKAMLKKKGGRTDIEIQDAPKSHHSLMTEVPLQERAGYPLVRDKGSVDPATWRSNDGKEIIVDFSRHAWLPDNWGQGVKSTKPKSFKKTTGGGTYTVMVSPEGKVFYHRKAAEEFYGKPFSLELGFNGQVRTAKLQGQEAIQVARASIKDINAKGEIKTDADSMLFGLLKPSEKKFLLNKNKFHFCIISARRATQVSGIRDLFMVQSQFLEAGVEPVWYVDEQSLKDYKKLGLNAVVGGKLTPARNKALQDAQKMGKICVQASDDISAWEYRVGKKATEKNDDACNEAYDAAKRLILSPVAAAQFILAKMRGSEEPPKLGGVYMLGSCARTFGGDEFVTKHFILGDFFVVDADNKVRFDEEMTLKEDYDFTASHIKEYGSVLRCQRMTLRVKHYDNSGGACTNRDGKGKEEQKNIAILKRKWPRAIRDHHTRKNEVILSWPSNNDAEGLETPVPRSRPSRASNKVMKVAMKKKKPTKSSKPRRAVRKGAKTVDRVELPCSPNAKMVVTGKVAKCPGINARLKKVNGKRVHEVVGKVQYTSPKGQRTYNCSDLRYDQTFGYLTLKTPLDPELLRAVPLQVCLQGIGKHWKRSLRRSTSDGDSSFGVNTYGMSRKTDRIDYFFSHDWETSRVLKWLSLLVMFNAPAAAMVMLSVTSLLSILAAVGSIPNMLWPLLPLLAAISYFVTLGFWQKLRSVWRKQPLVFLDRLCIAQHDVALKERGIRGLGCFLAKSQNLTILWSGRYFSRLWCLYELASYLKNERLQEKRHIQILPVHLCLLLLISCLQSTAWIVVILIFRSMDQRPNSSPVLHQLFGRGGAAFIPLSLYVGLGCMTRLYELPDQLRHFRVQDAQCFCCSNDHRHPETGKELPCDRKLVFSALEKWFGDGSSESESWIHHFNLMVRAKLSSRIAGTVGRGLPPFSYVLSTVCMSPLPFIAFFLPASLRKLAEDDDDGGKESDDDDGEGKWQGKLLELLVPPLYGVWCLLLIIQACRLVFYIFHGCGVSTLPLATSRWRRALLALLMSPIIWAILVFGIWVPLLGEYSDDLELPPMARFTLYLAYWALAAAIFLMPQLNCGTQTPQGPESLETLSLEHSFGSVGRSSDPGDSRDPKVERVGVVKALADSGDLPPWELMTPPFRCEDKENAEDAEEEEMVSVRF</sequence>
<reference evidence="4" key="2">
    <citation type="submission" date="2024-04" db="EMBL/GenBank/DDBJ databases">
        <authorList>
            <person name="Chen Y."/>
            <person name="Shah S."/>
            <person name="Dougan E. K."/>
            <person name="Thang M."/>
            <person name="Chan C."/>
        </authorList>
    </citation>
    <scope>NUCLEOTIDE SEQUENCE [LARGE SCALE GENOMIC DNA]</scope>
</reference>
<feature type="region of interest" description="Disordered" evidence="1">
    <location>
        <begin position="1"/>
        <end position="41"/>
    </location>
</feature>
<dbReference type="EMBL" id="CAMXCT020006648">
    <property type="protein sequence ID" value="CAL1171026.1"/>
    <property type="molecule type" value="Genomic_DNA"/>
</dbReference>
<feature type="transmembrane region" description="Helical" evidence="2">
    <location>
        <begin position="867"/>
        <end position="887"/>
    </location>
</feature>
<feature type="transmembrane region" description="Helical" evidence="2">
    <location>
        <begin position="721"/>
        <end position="741"/>
    </location>
</feature>
<evidence type="ECO:0000313" key="3">
    <source>
        <dbReference type="EMBL" id="CAI4017651.1"/>
    </source>
</evidence>
<accession>A0A9P1GMM8</accession>
<keyword evidence="2" id="KW-0812">Transmembrane</keyword>
<protein>
    <submittedName>
        <fullName evidence="3">Uncharacterized protein</fullName>
    </submittedName>
</protein>
<feature type="transmembrane region" description="Helical" evidence="2">
    <location>
        <begin position="822"/>
        <end position="847"/>
    </location>
</feature>
<feature type="transmembrane region" description="Helical" evidence="2">
    <location>
        <begin position="1102"/>
        <end position="1121"/>
    </location>
</feature>
<feature type="transmembrane region" description="Helical" evidence="2">
    <location>
        <begin position="1030"/>
        <end position="1049"/>
    </location>
</feature>
<evidence type="ECO:0000313" key="5">
    <source>
        <dbReference type="Proteomes" id="UP001152797"/>
    </source>
</evidence>
<feature type="compositionally biased region" description="Basic residues" evidence="1">
    <location>
        <begin position="525"/>
        <end position="542"/>
    </location>
</feature>
<evidence type="ECO:0000313" key="4">
    <source>
        <dbReference type="EMBL" id="CAL1171026.1"/>
    </source>
</evidence>
<dbReference type="EMBL" id="CAMXCT010006648">
    <property type="protein sequence ID" value="CAI4017651.1"/>
    <property type="molecule type" value="Genomic_DNA"/>
</dbReference>
<proteinExistence type="predicted"/>
<keyword evidence="2" id="KW-1133">Transmembrane helix</keyword>